<gene>
    <name evidence="1" type="ORF">HNQ53_001073</name>
</gene>
<organism evidence="1 2">
    <name type="scientific">Microbulbifer hydrolyticus</name>
    <dbReference type="NCBI Taxonomy" id="48074"/>
    <lineage>
        <taxon>Bacteria</taxon>
        <taxon>Pseudomonadati</taxon>
        <taxon>Pseudomonadota</taxon>
        <taxon>Gammaproteobacteria</taxon>
        <taxon>Cellvibrionales</taxon>
        <taxon>Microbulbiferaceae</taxon>
        <taxon>Microbulbifer</taxon>
    </lineage>
</organism>
<comment type="caution">
    <text evidence="1">The sequence shown here is derived from an EMBL/GenBank/DDBJ whole genome shotgun (WGS) entry which is preliminary data.</text>
</comment>
<proteinExistence type="predicted"/>
<sequence length="78" mass="8749">MDNPALSDGPLYVRFTRKWAAATHAKCAPGKPPGGEAKAWSQLPGLVKRYWISITERKKYTNGKLGPNIEKTYQNDCR</sequence>
<evidence type="ECO:0000313" key="1">
    <source>
        <dbReference type="EMBL" id="MBB5210885.1"/>
    </source>
</evidence>
<evidence type="ECO:0000313" key="2">
    <source>
        <dbReference type="Proteomes" id="UP000563601"/>
    </source>
</evidence>
<dbReference type="AlphaFoldDB" id="A0AA89P9U7"/>
<reference evidence="1 2" key="1">
    <citation type="submission" date="2020-08" db="EMBL/GenBank/DDBJ databases">
        <title>Genomic Encyclopedia of Type Strains, Phase IV (KMG-IV): sequencing the most valuable type-strain genomes for metagenomic binning, comparative biology and taxonomic classification.</title>
        <authorList>
            <person name="Goeker M."/>
        </authorList>
    </citation>
    <scope>NUCLEOTIDE SEQUENCE [LARGE SCALE GENOMIC DNA]</scope>
    <source>
        <strain evidence="1 2">DSM 11525</strain>
    </source>
</reference>
<protein>
    <submittedName>
        <fullName evidence="1">Uncharacterized protein</fullName>
    </submittedName>
</protein>
<name>A0AA89P9U7_9GAMM</name>
<dbReference type="Proteomes" id="UP000563601">
    <property type="component" value="Unassembled WGS sequence"/>
</dbReference>
<accession>A0AA89P9U7</accession>
<dbReference type="EMBL" id="JACHHR010000001">
    <property type="protein sequence ID" value="MBB5210885.1"/>
    <property type="molecule type" value="Genomic_DNA"/>
</dbReference>